<proteinExistence type="predicted"/>
<evidence type="ECO:0000256" key="1">
    <source>
        <dbReference type="SAM" id="SignalP"/>
    </source>
</evidence>
<dbReference type="EMBL" id="GBXM01014122">
    <property type="protein sequence ID" value="JAH94455.1"/>
    <property type="molecule type" value="Transcribed_RNA"/>
</dbReference>
<sequence>MYVVQTSFVLFLPNLTLAMEGVDRKWLRKSKIEFNVQQQEVKGTGHAFRVPSFSQFFVIKQKRFSN</sequence>
<reference evidence="2" key="2">
    <citation type="journal article" date="2015" name="Fish Shellfish Immunol.">
        <title>Early steps in the European eel (Anguilla anguilla)-Vibrio vulnificus interaction in the gills: Role of the RtxA13 toxin.</title>
        <authorList>
            <person name="Callol A."/>
            <person name="Pajuelo D."/>
            <person name="Ebbesson L."/>
            <person name="Teles M."/>
            <person name="MacKenzie S."/>
            <person name="Amaro C."/>
        </authorList>
    </citation>
    <scope>NUCLEOTIDE SEQUENCE</scope>
</reference>
<accession>A0A0E9WXW7</accession>
<name>A0A0E9WXW7_ANGAN</name>
<organism evidence="2">
    <name type="scientific">Anguilla anguilla</name>
    <name type="common">European freshwater eel</name>
    <name type="synonym">Muraena anguilla</name>
    <dbReference type="NCBI Taxonomy" id="7936"/>
    <lineage>
        <taxon>Eukaryota</taxon>
        <taxon>Metazoa</taxon>
        <taxon>Chordata</taxon>
        <taxon>Craniata</taxon>
        <taxon>Vertebrata</taxon>
        <taxon>Euteleostomi</taxon>
        <taxon>Actinopterygii</taxon>
        <taxon>Neopterygii</taxon>
        <taxon>Teleostei</taxon>
        <taxon>Anguilliformes</taxon>
        <taxon>Anguillidae</taxon>
        <taxon>Anguilla</taxon>
    </lineage>
</organism>
<evidence type="ECO:0008006" key="3">
    <source>
        <dbReference type="Google" id="ProtNLM"/>
    </source>
</evidence>
<reference evidence="2" key="1">
    <citation type="submission" date="2014-11" db="EMBL/GenBank/DDBJ databases">
        <authorList>
            <person name="Amaro Gonzalez C."/>
        </authorList>
    </citation>
    <scope>NUCLEOTIDE SEQUENCE</scope>
</reference>
<protein>
    <recommendedName>
        <fullName evidence="3">Secreted protein</fullName>
    </recommendedName>
</protein>
<keyword evidence="1" id="KW-0732">Signal</keyword>
<feature type="chain" id="PRO_5002434660" description="Secreted protein" evidence="1">
    <location>
        <begin position="19"/>
        <end position="66"/>
    </location>
</feature>
<dbReference type="AlphaFoldDB" id="A0A0E9WXW7"/>
<evidence type="ECO:0000313" key="2">
    <source>
        <dbReference type="EMBL" id="JAH94455.1"/>
    </source>
</evidence>
<feature type="signal peptide" evidence="1">
    <location>
        <begin position="1"/>
        <end position="18"/>
    </location>
</feature>